<dbReference type="NCBIfam" id="TIGR02251">
    <property type="entry name" value="HIF-SF_euk"/>
    <property type="match status" value="1"/>
</dbReference>
<name>A0A2Z7BTX9_9LAMI</name>
<dbReference type="EMBL" id="KV004416">
    <property type="protein sequence ID" value="KZV35680.1"/>
    <property type="molecule type" value="Genomic_DNA"/>
</dbReference>
<proteinExistence type="predicted"/>
<dbReference type="PROSITE" id="PS50969">
    <property type="entry name" value="FCP1"/>
    <property type="match status" value="1"/>
</dbReference>
<dbReference type="InterPro" id="IPR050365">
    <property type="entry name" value="TIM50"/>
</dbReference>
<dbReference type="InterPro" id="IPR011948">
    <property type="entry name" value="Dullard_phosphatase"/>
</dbReference>
<dbReference type="PANTHER" id="PTHR12210">
    <property type="entry name" value="DULLARD PROTEIN PHOSPHATASE"/>
    <property type="match status" value="1"/>
</dbReference>
<sequence length="521" mass="58007">MSVSSATTHVGSHTALTSISKDPLQDFDYNDPRCNPLPRPTAARTPSHTTAHQRKYADLFMEVRSSISYISPSSATGRIHYKTLITTTLAATHSHDPQPQELLATPLHTSPQAAEEYCTPLVIGSALDNCACTRLRTQSLPLCAALEQFCALTTALQLCLILRLNCSSPLPIQLEVFFDLLEASEAYVPRTVQAWRTLMNWIAFLLHIFGQILRFDQVLSFVGLRHGSFLSSAPREAPQFKPLPVVEVAEEHQSAPPSAAVPVVNGGGRLIVAPPLEKLTVASSLLNTAYSISEEKFVGSSVIMAEFTISWVVLDLDETLVCAYETSSLPAMLCSQATEAGLKWFELECISSVKENEGKPKINHVTVFERPGLKEFLDQLSEFSTLVLFTAGLEGYARPLVDRIDVENRFSQKLYRPSTISAEYREHVKDLSCLSKDLCRIVIVDNNPFSFLRQPLNGIPCRPFSAGQPQDDQLLEVILPLLKHLSLQKDVRPVLYERFHMPEWFRKHGIPVSGWRNTGYM</sequence>
<dbReference type="FunFam" id="3.40.50.1000:FF:000112">
    <property type="entry name" value="CTD small phosphatase-like protein 2"/>
    <property type="match status" value="1"/>
</dbReference>
<dbReference type="SMART" id="SM00577">
    <property type="entry name" value="CPDc"/>
    <property type="match status" value="1"/>
</dbReference>
<evidence type="ECO:0000259" key="2">
    <source>
        <dbReference type="PROSITE" id="PS50969"/>
    </source>
</evidence>
<feature type="region of interest" description="Disordered" evidence="1">
    <location>
        <begin position="22"/>
        <end position="51"/>
    </location>
</feature>
<evidence type="ECO:0000313" key="4">
    <source>
        <dbReference type="Proteomes" id="UP000250235"/>
    </source>
</evidence>
<dbReference type="Proteomes" id="UP000250235">
    <property type="component" value="Unassembled WGS sequence"/>
</dbReference>
<gene>
    <name evidence="3" type="ORF">F511_11237</name>
</gene>
<organism evidence="3 4">
    <name type="scientific">Dorcoceras hygrometricum</name>
    <dbReference type="NCBI Taxonomy" id="472368"/>
    <lineage>
        <taxon>Eukaryota</taxon>
        <taxon>Viridiplantae</taxon>
        <taxon>Streptophyta</taxon>
        <taxon>Embryophyta</taxon>
        <taxon>Tracheophyta</taxon>
        <taxon>Spermatophyta</taxon>
        <taxon>Magnoliopsida</taxon>
        <taxon>eudicotyledons</taxon>
        <taxon>Gunneridae</taxon>
        <taxon>Pentapetalae</taxon>
        <taxon>asterids</taxon>
        <taxon>lamiids</taxon>
        <taxon>Lamiales</taxon>
        <taxon>Gesneriaceae</taxon>
        <taxon>Didymocarpoideae</taxon>
        <taxon>Trichosporeae</taxon>
        <taxon>Loxocarpinae</taxon>
        <taxon>Dorcoceras</taxon>
    </lineage>
</organism>
<dbReference type="CDD" id="cd07521">
    <property type="entry name" value="HAD_FCP1-like"/>
    <property type="match status" value="1"/>
</dbReference>
<dbReference type="InterPro" id="IPR023214">
    <property type="entry name" value="HAD_sf"/>
</dbReference>
<feature type="domain" description="FCP1 homology" evidence="2">
    <location>
        <begin position="305"/>
        <end position="485"/>
    </location>
</feature>
<dbReference type="OrthoDB" id="277011at2759"/>
<dbReference type="Gene3D" id="3.40.50.1000">
    <property type="entry name" value="HAD superfamily/HAD-like"/>
    <property type="match status" value="1"/>
</dbReference>
<dbReference type="InterPro" id="IPR036412">
    <property type="entry name" value="HAD-like_sf"/>
</dbReference>
<evidence type="ECO:0000256" key="1">
    <source>
        <dbReference type="SAM" id="MobiDB-lite"/>
    </source>
</evidence>
<dbReference type="InterPro" id="IPR004274">
    <property type="entry name" value="FCP1_dom"/>
</dbReference>
<keyword evidence="4" id="KW-1185">Reference proteome</keyword>
<accession>A0A2Z7BTX9</accession>
<evidence type="ECO:0000313" key="3">
    <source>
        <dbReference type="EMBL" id="KZV35680.1"/>
    </source>
</evidence>
<protein>
    <submittedName>
        <fullName evidence="3">CTD small phosphatase-like protein 2-like</fullName>
    </submittedName>
</protein>
<reference evidence="3 4" key="1">
    <citation type="journal article" date="2015" name="Proc. Natl. Acad. Sci. U.S.A.">
        <title>The resurrection genome of Boea hygrometrica: A blueprint for survival of dehydration.</title>
        <authorList>
            <person name="Xiao L."/>
            <person name="Yang G."/>
            <person name="Zhang L."/>
            <person name="Yang X."/>
            <person name="Zhao S."/>
            <person name="Ji Z."/>
            <person name="Zhou Q."/>
            <person name="Hu M."/>
            <person name="Wang Y."/>
            <person name="Chen M."/>
            <person name="Xu Y."/>
            <person name="Jin H."/>
            <person name="Xiao X."/>
            <person name="Hu G."/>
            <person name="Bao F."/>
            <person name="Hu Y."/>
            <person name="Wan P."/>
            <person name="Li L."/>
            <person name="Deng X."/>
            <person name="Kuang T."/>
            <person name="Xiang C."/>
            <person name="Zhu J.K."/>
            <person name="Oliver M.J."/>
            <person name="He Y."/>
        </authorList>
    </citation>
    <scope>NUCLEOTIDE SEQUENCE [LARGE SCALE GENOMIC DNA]</scope>
    <source>
        <strain evidence="4">cv. XS01</strain>
    </source>
</reference>
<dbReference type="GO" id="GO:0016791">
    <property type="term" value="F:phosphatase activity"/>
    <property type="evidence" value="ECO:0007669"/>
    <property type="project" value="InterPro"/>
</dbReference>
<dbReference type="SUPFAM" id="SSF56784">
    <property type="entry name" value="HAD-like"/>
    <property type="match status" value="1"/>
</dbReference>
<dbReference type="AlphaFoldDB" id="A0A2Z7BTX9"/>
<dbReference type="Pfam" id="PF03031">
    <property type="entry name" value="NIF"/>
    <property type="match status" value="1"/>
</dbReference>